<evidence type="ECO:0000259" key="8">
    <source>
        <dbReference type="SMART" id="SM00306"/>
    </source>
</evidence>
<feature type="domain" description="Hint" evidence="7">
    <location>
        <begin position="383"/>
        <end position="425"/>
    </location>
</feature>
<reference evidence="9 10" key="1">
    <citation type="submission" date="2021-06" db="EMBL/GenBank/DDBJ databases">
        <title>Genome-based taxonomic framework of Microbacterium strains isolated from marine environment, the description of four new species and reclassification of four preexisting species.</title>
        <authorList>
            <person name="Lee S.D."/>
            <person name="Kim S.-M."/>
            <person name="Byeon Y.-S."/>
            <person name="Yang H.L."/>
            <person name="Kim I.S."/>
        </authorList>
    </citation>
    <scope>NUCLEOTIDE SEQUENCE [LARGE SCALE GENOMIC DNA]</scope>
    <source>
        <strain evidence="9 10">SSW1-36</strain>
    </source>
</reference>
<dbReference type="Gene3D" id="3.80.30.30">
    <property type="match status" value="1"/>
</dbReference>
<keyword evidence="1" id="KW-0479">Metal-binding</keyword>
<evidence type="ECO:0000256" key="2">
    <source>
        <dbReference type="ARBA" id="ARBA00022813"/>
    </source>
</evidence>
<dbReference type="InterPro" id="IPR003586">
    <property type="entry name" value="Hint_dom_C"/>
</dbReference>
<dbReference type="CDD" id="cd00081">
    <property type="entry name" value="Hint"/>
    <property type="match status" value="1"/>
</dbReference>
<dbReference type="PROSITE" id="PS50818">
    <property type="entry name" value="INTEIN_C_TER"/>
    <property type="match status" value="1"/>
</dbReference>
<dbReference type="PROSITE" id="PS50817">
    <property type="entry name" value="INTEIN_N_TER"/>
    <property type="match status" value="1"/>
</dbReference>
<dbReference type="NCBIfam" id="NF038135">
    <property type="entry name" value="rSAM_Rv2578c"/>
    <property type="match status" value="1"/>
</dbReference>
<dbReference type="PANTHER" id="PTHR43432:SF3">
    <property type="entry name" value="SLR0285 PROTEIN"/>
    <property type="match status" value="1"/>
</dbReference>
<evidence type="ECO:0000256" key="3">
    <source>
        <dbReference type="ARBA" id="ARBA00023000"/>
    </source>
</evidence>
<name>A0ABY4IP36_9MICO</name>
<evidence type="ECO:0000259" key="7">
    <source>
        <dbReference type="SMART" id="SM00305"/>
    </source>
</evidence>
<feature type="domain" description="Hint" evidence="8">
    <location>
        <begin position="74"/>
        <end position="170"/>
    </location>
</feature>
<dbReference type="SMART" id="SM00305">
    <property type="entry name" value="HintC"/>
    <property type="match status" value="1"/>
</dbReference>
<dbReference type="SUPFAM" id="SSF102114">
    <property type="entry name" value="Radical SAM enzymes"/>
    <property type="match status" value="1"/>
</dbReference>
<organism evidence="9 10">
    <name type="scientific">Microbacterium galbinum</name>
    <dbReference type="NCBI Taxonomy" id="2851646"/>
    <lineage>
        <taxon>Bacteria</taxon>
        <taxon>Bacillati</taxon>
        <taxon>Actinomycetota</taxon>
        <taxon>Actinomycetes</taxon>
        <taxon>Micrococcales</taxon>
        <taxon>Microbacteriaceae</taxon>
        <taxon>Microbacterium</taxon>
    </lineage>
</organism>
<dbReference type="RefSeq" id="WP_247955466.1">
    <property type="nucleotide sequence ID" value="NZ_CP078077.1"/>
</dbReference>
<dbReference type="InterPro" id="IPR027434">
    <property type="entry name" value="Homing_endonucl"/>
</dbReference>
<dbReference type="InterPro" id="IPR058240">
    <property type="entry name" value="rSAM_sf"/>
</dbReference>
<proteinExistence type="predicted"/>
<dbReference type="InterPro" id="IPR006142">
    <property type="entry name" value="INTEIN"/>
</dbReference>
<dbReference type="PRINTS" id="PR00379">
    <property type="entry name" value="INTEIN"/>
</dbReference>
<dbReference type="InterPro" id="IPR040086">
    <property type="entry name" value="MJ0683-like"/>
</dbReference>
<keyword evidence="2" id="KW-0068">Autocatalytic cleavage</keyword>
<keyword evidence="3" id="KW-0651">Protein splicing</keyword>
<dbReference type="InterPro" id="IPR007197">
    <property type="entry name" value="rSAM"/>
</dbReference>
<keyword evidence="4" id="KW-0408">Iron</keyword>
<evidence type="ECO:0000256" key="5">
    <source>
        <dbReference type="ARBA" id="ARBA00023014"/>
    </source>
</evidence>
<dbReference type="PANTHER" id="PTHR43432">
    <property type="entry name" value="SLR0285 PROTEIN"/>
    <property type="match status" value="1"/>
</dbReference>
<dbReference type="CDD" id="cd01335">
    <property type="entry name" value="Radical_SAM"/>
    <property type="match status" value="1"/>
</dbReference>
<feature type="compositionally biased region" description="Polar residues" evidence="6">
    <location>
        <begin position="682"/>
        <end position="692"/>
    </location>
</feature>
<dbReference type="InterPro" id="IPR006141">
    <property type="entry name" value="Intein_N"/>
</dbReference>
<dbReference type="NCBIfam" id="TIGR01445">
    <property type="entry name" value="intein_Nterm"/>
    <property type="match status" value="1"/>
</dbReference>
<dbReference type="InterPro" id="IPR030934">
    <property type="entry name" value="Intein_C"/>
</dbReference>
<gene>
    <name evidence="9" type="ORF">KV396_08785</name>
</gene>
<dbReference type="SMART" id="SM00306">
    <property type="entry name" value="HintN"/>
    <property type="match status" value="1"/>
</dbReference>
<feature type="compositionally biased region" description="Polar residues" evidence="6">
    <location>
        <begin position="704"/>
        <end position="720"/>
    </location>
</feature>
<evidence type="ECO:0000256" key="4">
    <source>
        <dbReference type="ARBA" id="ARBA00023004"/>
    </source>
</evidence>
<evidence type="ECO:0000313" key="10">
    <source>
        <dbReference type="Proteomes" id="UP000831963"/>
    </source>
</evidence>
<dbReference type="Proteomes" id="UP000831963">
    <property type="component" value="Chromosome"/>
</dbReference>
<evidence type="ECO:0000256" key="6">
    <source>
        <dbReference type="SAM" id="MobiDB-lite"/>
    </source>
</evidence>
<protein>
    <submittedName>
        <fullName evidence="9">Intein-containing Rv2578c family radical SAM protein</fullName>
    </submittedName>
</protein>
<keyword evidence="10" id="KW-1185">Reference proteome</keyword>
<dbReference type="SUPFAM" id="SSF55608">
    <property type="entry name" value="Homing endonucleases"/>
    <property type="match status" value="1"/>
</dbReference>
<evidence type="ECO:0000256" key="1">
    <source>
        <dbReference type="ARBA" id="ARBA00022723"/>
    </source>
</evidence>
<sequence>MRWQGQKLGDTDAAALPGLEDRSSVLRSVATPEFAGVTFHEVLSKSALNQVPGASRMPFAWTINPYRGCSHACVYCVSPDTLILCADGHQRPLRDLEIGDQIIGTEREGAYRRYVPTEIRAKWSTRKAAYRVTLADGTEIIASGDHRFLTERGWKHVTDAESGQRPHLTTNNRLSGFGIGPAGADIDQTSTDYRRGYLAGMIRGDGMIFHGTYPSPERVRKVHMFRLALVDPEALDRTREFLEAEDVPTRTRPFAAQTETRSAANAIHTAARAGVERIEQLILSPEEPNESWFAGFLGGIFDAEGSCSRGVLRISNGDPELIRLIEQGMRAFDVPHIVEGARANGVRDVRVTGGLPSRQRFFAIASPAITRKLDIIGTAVKTASDLRVVSIEPLGEVQDLLDITTGTGDFVANGVISHNCFARGTHEYLDLDGGSDFDSQIVVKVNVVEVLERELRKGSWQHETVALGTNTDPYQRAEGRYKLMPGIIETLAASGTPISILTKGTLIRRDIPLLVKAAQRVPIDVQMSIAMYDDELQKAIEPGTPSTQARLDTVKALSDAGFPVTVFLMPILPHMTDSVDAIAHALERIKMAGARTVIYGALHLRPGVKPWFFQWLGEHRPDLVSSYRGLYPGASAEAPKPYRQWLAKRVKPLIRLHGLDARHEDDYPRRGFRPGQGHVDSIWSQDGVSTTGRAPGSPSPAVTFRTTGSATSTPAQPMLF</sequence>
<dbReference type="Pfam" id="PF04055">
    <property type="entry name" value="Radical_SAM"/>
    <property type="match status" value="1"/>
</dbReference>
<dbReference type="EMBL" id="CP078077">
    <property type="protein sequence ID" value="UPL14566.1"/>
    <property type="molecule type" value="Genomic_DNA"/>
</dbReference>
<dbReference type="SUPFAM" id="SSF51294">
    <property type="entry name" value="Hedgehog/intein (Hint) domain"/>
    <property type="match status" value="1"/>
</dbReference>
<dbReference type="Gene3D" id="2.170.16.10">
    <property type="entry name" value="Hedgehog/Intein (Hint) domain"/>
    <property type="match status" value="1"/>
</dbReference>
<keyword evidence="5" id="KW-0411">Iron-sulfur</keyword>
<evidence type="ECO:0000313" key="9">
    <source>
        <dbReference type="EMBL" id="UPL14566.1"/>
    </source>
</evidence>
<dbReference type="InterPro" id="IPR036844">
    <property type="entry name" value="Hint_dom_sf"/>
</dbReference>
<feature type="region of interest" description="Disordered" evidence="6">
    <location>
        <begin position="667"/>
        <end position="720"/>
    </location>
</feature>
<dbReference type="InterPro" id="IPR003587">
    <property type="entry name" value="Hint_dom_N"/>
</dbReference>
<accession>A0ABY4IP36</accession>
<dbReference type="NCBIfam" id="NF038136">
    <property type="entry name" value="rSAM_Rv_intein"/>
    <property type="match status" value="1"/>
</dbReference>